<dbReference type="STRING" id="35608.A0A2U1KZN0"/>
<organism evidence="5 6">
    <name type="scientific">Artemisia annua</name>
    <name type="common">Sweet wormwood</name>
    <dbReference type="NCBI Taxonomy" id="35608"/>
    <lineage>
        <taxon>Eukaryota</taxon>
        <taxon>Viridiplantae</taxon>
        <taxon>Streptophyta</taxon>
        <taxon>Embryophyta</taxon>
        <taxon>Tracheophyta</taxon>
        <taxon>Spermatophyta</taxon>
        <taxon>Magnoliopsida</taxon>
        <taxon>eudicotyledons</taxon>
        <taxon>Gunneridae</taxon>
        <taxon>Pentapetalae</taxon>
        <taxon>asterids</taxon>
        <taxon>campanulids</taxon>
        <taxon>Asterales</taxon>
        <taxon>Asteraceae</taxon>
        <taxon>Asteroideae</taxon>
        <taxon>Anthemideae</taxon>
        <taxon>Artemisiinae</taxon>
        <taxon>Artemisia</taxon>
    </lineage>
</organism>
<evidence type="ECO:0000256" key="2">
    <source>
        <dbReference type="ARBA" id="ARBA00022525"/>
    </source>
</evidence>
<dbReference type="Pfam" id="PF00560">
    <property type="entry name" value="LRR_1"/>
    <property type="match status" value="1"/>
</dbReference>
<dbReference type="Pfam" id="PF13855">
    <property type="entry name" value="LRR_8"/>
    <property type="match status" value="1"/>
</dbReference>
<proteinExistence type="predicted"/>
<dbReference type="PANTHER" id="PTHR32093:SF131">
    <property type="entry name" value="LEUCINE-RICH REPEAT-CONTAINING N-TERMINAL PLANT-TYPE DOMAIN-CONTAINING PROTEIN"/>
    <property type="match status" value="1"/>
</dbReference>
<keyword evidence="4" id="KW-0677">Repeat</keyword>
<dbReference type="PANTHER" id="PTHR32093">
    <property type="entry name" value="LEUCINE-RICH REPEAT EXTENSIN-LIKE PROTEIN 3-RELATED"/>
    <property type="match status" value="1"/>
</dbReference>
<dbReference type="SUPFAM" id="SSF52058">
    <property type="entry name" value="L domain-like"/>
    <property type="match status" value="1"/>
</dbReference>
<comment type="caution">
    <text evidence="5">The sequence shown here is derived from an EMBL/GenBank/DDBJ whole genome shotgun (WGS) entry which is preliminary data.</text>
</comment>
<evidence type="ECO:0000313" key="6">
    <source>
        <dbReference type="Proteomes" id="UP000245207"/>
    </source>
</evidence>
<dbReference type="InterPro" id="IPR051582">
    <property type="entry name" value="LRR_extensin-like_regulator"/>
</dbReference>
<dbReference type="EMBL" id="PKPP01012573">
    <property type="protein sequence ID" value="PWA42170.1"/>
    <property type="molecule type" value="Genomic_DNA"/>
</dbReference>
<keyword evidence="6" id="KW-1185">Reference proteome</keyword>
<dbReference type="InterPro" id="IPR032675">
    <property type="entry name" value="LRR_dom_sf"/>
</dbReference>
<evidence type="ECO:0000256" key="3">
    <source>
        <dbReference type="ARBA" id="ARBA00022729"/>
    </source>
</evidence>
<gene>
    <name evidence="5" type="ORF">CTI12_AA546430</name>
</gene>
<comment type="subcellular location">
    <subcellularLocation>
        <location evidence="1">Secreted</location>
    </subcellularLocation>
</comment>
<evidence type="ECO:0000256" key="1">
    <source>
        <dbReference type="ARBA" id="ARBA00004613"/>
    </source>
</evidence>
<accession>A0A2U1KZN0</accession>
<dbReference type="Proteomes" id="UP000245207">
    <property type="component" value="Unassembled WGS sequence"/>
</dbReference>
<evidence type="ECO:0000256" key="4">
    <source>
        <dbReference type="ARBA" id="ARBA00022737"/>
    </source>
</evidence>
<dbReference type="AlphaFoldDB" id="A0A2U1KZN0"/>
<keyword evidence="2" id="KW-0964">Secreted</keyword>
<protein>
    <submittedName>
        <fullName evidence="5">Leucine-rich repeat domain, L domain-like protein</fullName>
    </submittedName>
</protein>
<name>A0A2U1KZN0_ARTAN</name>
<sequence>MAGVNFNNQGFAGRHDNQLPLNEILVGLTDIVFFHANSNNFTGTIPAEASKLKYFFELDLSNNQLSGPFPNQVLAAKQLLFLDLRFNKFEGFVPPQIFTLDLDLLFINNNNLVPQKIPDTLGNTPALYLVLANNKFIGGIPTSIRLANNTLMEVLFLNNQLTGCLPYEIGYLKKAQVFDVGFNRLMGPIPHSFQCLKEMELLNLAYNKFSGVVPEAVCSLPKLRNFTLSYNYFTQVGEKCRKLIKDRKLHVKMNCILDLPDQRSPAECAKFFSVPHKCPDEKSLTKVPCSIGEYGNELESSDMQWTTLTPELAPAHAPLGRSYGALAPH</sequence>
<dbReference type="OrthoDB" id="676979at2759"/>
<evidence type="ECO:0000313" key="5">
    <source>
        <dbReference type="EMBL" id="PWA42170.1"/>
    </source>
</evidence>
<dbReference type="GO" id="GO:0005576">
    <property type="term" value="C:extracellular region"/>
    <property type="evidence" value="ECO:0007669"/>
    <property type="project" value="UniProtKB-SubCell"/>
</dbReference>
<dbReference type="Gene3D" id="3.80.10.10">
    <property type="entry name" value="Ribonuclease Inhibitor"/>
    <property type="match status" value="1"/>
</dbReference>
<reference evidence="5 6" key="1">
    <citation type="journal article" date="2018" name="Mol. Plant">
        <title>The genome of Artemisia annua provides insight into the evolution of Asteraceae family and artemisinin biosynthesis.</title>
        <authorList>
            <person name="Shen Q."/>
            <person name="Zhang L."/>
            <person name="Liao Z."/>
            <person name="Wang S."/>
            <person name="Yan T."/>
            <person name="Shi P."/>
            <person name="Liu M."/>
            <person name="Fu X."/>
            <person name="Pan Q."/>
            <person name="Wang Y."/>
            <person name="Lv Z."/>
            <person name="Lu X."/>
            <person name="Zhang F."/>
            <person name="Jiang W."/>
            <person name="Ma Y."/>
            <person name="Chen M."/>
            <person name="Hao X."/>
            <person name="Li L."/>
            <person name="Tang Y."/>
            <person name="Lv G."/>
            <person name="Zhou Y."/>
            <person name="Sun X."/>
            <person name="Brodelius P.E."/>
            <person name="Rose J.K.C."/>
            <person name="Tang K."/>
        </authorList>
    </citation>
    <scope>NUCLEOTIDE SEQUENCE [LARGE SCALE GENOMIC DNA]</scope>
    <source>
        <strain evidence="6">cv. Huhao1</strain>
        <tissue evidence="5">Leaf</tissue>
    </source>
</reference>
<keyword evidence="3" id="KW-0732">Signal</keyword>
<dbReference type="InterPro" id="IPR001611">
    <property type="entry name" value="Leu-rich_rpt"/>
</dbReference>